<dbReference type="CDD" id="cd12252">
    <property type="entry name" value="RRM_DbpA"/>
    <property type="match status" value="1"/>
</dbReference>
<dbReference type="InterPro" id="IPR027417">
    <property type="entry name" value="P-loop_NTPase"/>
</dbReference>
<evidence type="ECO:0000256" key="5">
    <source>
        <dbReference type="ARBA" id="ARBA00038437"/>
    </source>
</evidence>
<organism evidence="8 9">
    <name type="scientific">Paramuribaculum intestinale</name>
    <dbReference type="NCBI Taxonomy" id="2094151"/>
    <lineage>
        <taxon>Bacteria</taxon>
        <taxon>Pseudomonadati</taxon>
        <taxon>Bacteroidota</taxon>
        <taxon>Bacteroidia</taxon>
        <taxon>Bacteroidales</taxon>
        <taxon>Muribaculaceae</taxon>
        <taxon>Paramuribaculum</taxon>
    </lineage>
</organism>
<evidence type="ECO:0000313" key="8">
    <source>
        <dbReference type="EMBL" id="PWB06376.1"/>
    </source>
</evidence>
<dbReference type="PANTHER" id="PTHR47959">
    <property type="entry name" value="ATP-DEPENDENT RNA HELICASE RHLE-RELATED"/>
    <property type="match status" value="1"/>
</dbReference>
<dbReference type="AlphaFoldDB" id="A0A2V1IUB1"/>
<evidence type="ECO:0000313" key="9">
    <source>
        <dbReference type="Proteomes" id="UP000244925"/>
    </source>
</evidence>
<dbReference type="GO" id="GO:0003676">
    <property type="term" value="F:nucleic acid binding"/>
    <property type="evidence" value="ECO:0007669"/>
    <property type="project" value="InterPro"/>
</dbReference>
<accession>A0A2V1IUB1</accession>
<evidence type="ECO:0000259" key="7">
    <source>
        <dbReference type="PROSITE" id="PS51194"/>
    </source>
</evidence>
<feature type="domain" description="Helicase C-terminal" evidence="7">
    <location>
        <begin position="220"/>
        <end position="372"/>
    </location>
</feature>
<dbReference type="GO" id="GO:0005829">
    <property type="term" value="C:cytosol"/>
    <property type="evidence" value="ECO:0007669"/>
    <property type="project" value="TreeGrafter"/>
</dbReference>
<dbReference type="Gene3D" id="3.30.70.330">
    <property type="match status" value="1"/>
</dbReference>
<dbReference type="GO" id="GO:0016787">
    <property type="term" value="F:hydrolase activity"/>
    <property type="evidence" value="ECO:0007669"/>
    <property type="project" value="UniProtKB-KW"/>
</dbReference>
<dbReference type="Pfam" id="PF00270">
    <property type="entry name" value="DEAD"/>
    <property type="match status" value="1"/>
</dbReference>
<feature type="domain" description="Helicase ATP-binding" evidence="6">
    <location>
        <begin position="25"/>
        <end position="193"/>
    </location>
</feature>
<dbReference type="PROSITE" id="PS51194">
    <property type="entry name" value="HELICASE_CTER"/>
    <property type="match status" value="1"/>
</dbReference>
<keyword evidence="1" id="KW-0547">Nucleotide-binding</keyword>
<keyword evidence="9" id="KW-1185">Reference proteome</keyword>
<keyword evidence="3 8" id="KW-0347">Helicase</keyword>
<dbReference type="PROSITE" id="PS51192">
    <property type="entry name" value="HELICASE_ATP_BIND_1"/>
    <property type="match status" value="1"/>
</dbReference>
<evidence type="ECO:0000256" key="1">
    <source>
        <dbReference type="ARBA" id="ARBA00022741"/>
    </source>
</evidence>
<dbReference type="Pfam" id="PF00271">
    <property type="entry name" value="Helicase_C"/>
    <property type="match status" value="1"/>
</dbReference>
<dbReference type="Proteomes" id="UP000244925">
    <property type="component" value="Unassembled WGS sequence"/>
</dbReference>
<dbReference type="CDD" id="cd00268">
    <property type="entry name" value="DEADc"/>
    <property type="match status" value="1"/>
</dbReference>
<dbReference type="SUPFAM" id="SSF52540">
    <property type="entry name" value="P-loop containing nucleoside triphosphate hydrolases"/>
    <property type="match status" value="1"/>
</dbReference>
<dbReference type="EMBL" id="PUBV01000026">
    <property type="protein sequence ID" value="PWB06376.1"/>
    <property type="molecule type" value="Genomic_DNA"/>
</dbReference>
<reference evidence="9" key="1">
    <citation type="submission" date="2018-02" db="EMBL/GenBank/DDBJ databases">
        <authorList>
            <person name="Clavel T."/>
            <person name="Strowig T."/>
        </authorList>
    </citation>
    <scope>NUCLEOTIDE SEQUENCE [LARGE SCALE GENOMIC DNA]</scope>
    <source>
        <strain evidence="9">DSM 100764</strain>
    </source>
</reference>
<dbReference type="GO" id="GO:0005524">
    <property type="term" value="F:ATP binding"/>
    <property type="evidence" value="ECO:0007669"/>
    <property type="project" value="UniProtKB-KW"/>
</dbReference>
<comment type="caution">
    <text evidence="8">The sequence shown here is derived from an EMBL/GenBank/DDBJ whole genome shotgun (WGS) entry which is preliminary data.</text>
</comment>
<evidence type="ECO:0000256" key="3">
    <source>
        <dbReference type="ARBA" id="ARBA00022806"/>
    </source>
</evidence>
<gene>
    <name evidence="8" type="ORF">C5O25_10560</name>
</gene>
<comment type="similarity">
    <text evidence="5">Belongs to the DEAD box helicase family.</text>
</comment>
<dbReference type="GO" id="GO:0003724">
    <property type="term" value="F:RNA helicase activity"/>
    <property type="evidence" value="ECO:0007669"/>
    <property type="project" value="TreeGrafter"/>
</dbReference>
<evidence type="ECO:0000256" key="2">
    <source>
        <dbReference type="ARBA" id="ARBA00022801"/>
    </source>
</evidence>
<dbReference type="InterPro" id="IPR050079">
    <property type="entry name" value="DEAD_box_RNA_helicase"/>
</dbReference>
<dbReference type="InterPro" id="IPR014001">
    <property type="entry name" value="Helicase_ATP-bd"/>
</dbReference>
<dbReference type="InterPro" id="IPR011545">
    <property type="entry name" value="DEAD/DEAH_box_helicase_dom"/>
</dbReference>
<keyword evidence="4" id="KW-0067">ATP-binding</keyword>
<dbReference type="InterPro" id="IPR012677">
    <property type="entry name" value="Nucleotide-bd_a/b_plait_sf"/>
</dbReference>
<keyword evidence="2" id="KW-0378">Hydrolase</keyword>
<dbReference type="RefSeq" id="WP_107036706.1">
    <property type="nucleotide sequence ID" value="NZ_CAONGC010000056.1"/>
</dbReference>
<dbReference type="Pfam" id="PF03880">
    <property type="entry name" value="DbpA"/>
    <property type="match status" value="1"/>
</dbReference>
<dbReference type="SMART" id="SM00490">
    <property type="entry name" value="HELICc"/>
    <property type="match status" value="1"/>
</dbReference>
<dbReference type="InterPro" id="IPR005580">
    <property type="entry name" value="DbpA/CsdA_RNA-bd_dom"/>
</dbReference>
<dbReference type="InterPro" id="IPR001650">
    <property type="entry name" value="Helicase_C-like"/>
</dbReference>
<name>A0A2V1IUB1_9BACT</name>
<dbReference type="CDD" id="cd18787">
    <property type="entry name" value="SF2_C_DEAD"/>
    <property type="match status" value="1"/>
</dbReference>
<dbReference type="SMART" id="SM00487">
    <property type="entry name" value="DEXDc"/>
    <property type="match status" value="1"/>
</dbReference>
<sequence length="442" mass="48189">MDSYKITEALRRRLDIERLRPMQAKMMDTRSSAVMLAAPTGSGKTVAFGCYMLRRVGEPCGKVQAVVTVPSRELALQVSDVVRRMASGLKTTTVYGGHRVADELPTLTPCPDIIIATPGRLLDLLQRGALEIHDPATVVVDEFDKTLDLGFADEMQRLMRRIGRPGSLVLTSATPMDHAELPQWAQRPGCQTLDYSAPAEKSGHLDRVEVESPVRDKAETLADLLCAISDAGQRRTIVFVNHRESAERLHELLRRDGIESALYHGGLQQTDREAAVARLRGGSVPVLVATDLAARGLDIEGGIDAVVHYHMPPTADDWTHRNGRTARNGADGTVYVITAEGENIPDYVVTDRRWQPAPRDGRGIQAPMATLHINAGRKEKISKGDAVGYITAHTDLKGSDIGLITVNDHSTLIAVPRQAADTVIAACSPHKLKGKRVRITLL</sequence>
<evidence type="ECO:0000256" key="4">
    <source>
        <dbReference type="ARBA" id="ARBA00022840"/>
    </source>
</evidence>
<dbReference type="InterPro" id="IPR044742">
    <property type="entry name" value="DEAD/DEAH_RhlB"/>
</dbReference>
<dbReference type="GeneID" id="93425238"/>
<proteinExistence type="inferred from homology"/>
<dbReference type="PANTHER" id="PTHR47959:SF1">
    <property type="entry name" value="ATP-DEPENDENT RNA HELICASE DBPA"/>
    <property type="match status" value="1"/>
</dbReference>
<protein>
    <submittedName>
        <fullName evidence="8">Helicase</fullName>
    </submittedName>
</protein>
<evidence type="ECO:0000259" key="6">
    <source>
        <dbReference type="PROSITE" id="PS51192"/>
    </source>
</evidence>
<dbReference type="Gene3D" id="3.40.50.300">
    <property type="entry name" value="P-loop containing nucleotide triphosphate hydrolases"/>
    <property type="match status" value="2"/>
</dbReference>